<feature type="region of interest" description="Disordered" evidence="6">
    <location>
        <begin position="607"/>
        <end position="637"/>
    </location>
</feature>
<feature type="zinc finger region" description="C3H1-type" evidence="5">
    <location>
        <begin position="532"/>
        <end position="560"/>
    </location>
</feature>
<accession>A0AAF1AR39</accession>
<dbReference type="SUPFAM" id="SSF90229">
    <property type="entry name" value="CCCH zinc finger"/>
    <property type="match status" value="4"/>
</dbReference>
<dbReference type="PANTHER" id="PTHR12506">
    <property type="entry name" value="PROTEIN PHOSPHATASE RELATED"/>
    <property type="match status" value="1"/>
</dbReference>
<feature type="zinc finger region" description="C3H1-type" evidence="5">
    <location>
        <begin position="575"/>
        <end position="603"/>
    </location>
</feature>
<dbReference type="PROSITE" id="PS50103">
    <property type="entry name" value="ZF_C3H1"/>
    <property type="match status" value="5"/>
</dbReference>
<evidence type="ECO:0000313" key="8">
    <source>
        <dbReference type="EMBL" id="WOG89190.1"/>
    </source>
</evidence>
<dbReference type="GO" id="GO:0008270">
    <property type="term" value="F:zinc ion binding"/>
    <property type="evidence" value="ECO:0007669"/>
    <property type="project" value="UniProtKB-KW"/>
</dbReference>
<dbReference type="GO" id="GO:0003729">
    <property type="term" value="F:mRNA binding"/>
    <property type="evidence" value="ECO:0007669"/>
    <property type="project" value="TreeGrafter"/>
</dbReference>
<dbReference type="InterPro" id="IPR050974">
    <property type="entry name" value="Plant_ZF_CCCH"/>
</dbReference>
<dbReference type="AlphaFoldDB" id="A0AAF1AR39"/>
<dbReference type="EMBL" id="CP093344">
    <property type="protein sequence ID" value="WOG89190.1"/>
    <property type="molecule type" value="Genomic_DNA"/>
</dbReference>
<feature type="region of interest" description="Disordered" evidence="6">
    <location>
        <begin position="1"/>
        <end position="53"/>
    </location>
</feature>
<keyword evidence="2 5" id="KW-0863">Zinc-finger</keyword>
<dbReference type="Proteomes" id="UP000077755">
    <property type="component" value="Chromosome 2"/>
</dbReference>
<keyword evidence="1 5" id="KW-0479">Metal-binding</keyword>
<evidence type="ECO:0000256" key="5">
    <source>
        <dbReference type="PROSITE-ProRule" id="PRU00723"/>
    </source>
</evidence>
<dbReference type="Pfam" id="PF00642">
    <property type="entry name" value="zf-CCCH"/>
    <property type="match status" value="5"/>
</dbReference>
<gene>
    <name evidence="8" type="ORF">DCAR_0208426</name>
</gene>
<feature type="zinc finger region" description="C3H1-type" evidence="5">
    <location>
        <begin position="403"/>
        <end position="431"/>
    </location>
</feature>
<feature type="domain" description="C3H1-type" evidence="7">
    <location>
        <begin position="575"/>
        <end position="603"/>
    </location>
</feature>
<dbReference type="PANTHER" id="PTHR12506:SF20">
    <property type="entry name" value="ZINC FINGER CCCH DOMAIN-CONTAINING PROTEIN 67"/>
    <property type="match status" value="1"/>
</dbReference>
<feature type="compositionally biased region" description="Basic and acidic residues" evidence="6">
    <location>
        <begin position="620"/>
        <end position="637"/>
    </location>
</feature>
<dbReference type="GO" id="GO:0003677">
    <property type="term" value="F:DNA binding"/>
    <property type="evidence" value="ECO:0007669"/>
    <property type="project" value="UniProtKB-KW"/>
</dbReference>
<feature type="zinc finger region" description="C3H1-type" evidence="5">
    <location>
        <begin position="357"/>
        <end position="385"/>
    </location>
</feature>
<evidence type="ECO:0000313" key="9">
    <source>
        <dbReference type="Proteomes" id="UP000077755"/>
    </source>
</evidence>
<name>A0AAF1AR39_DAUCS</name>
<feature type="compositionally biased region" description="Basic and acidic residues" evidence="6">
    <location>
        <begin position="202"/>
        <end position="213"/>
    </location>
</feature>
<dbReference type="Gene3D" id="4.10.1000.10">
    <property type="entry name" value="Zinc finger, CCCH-type"/>
    <property type="match status" value="2"/>
</dbReference>
<feature type="compositionally biased region" description="Basic and acidic residues" evidence="6">
    <location>
        <begin position="66"/>
        <end position="181"/>
    </location>
</feature>
<proteinExistence type="predicted"/>
<reference evidence="8" key="2">
    <citation type="submission" date="2022-03" db="EMBL/GenBank/DDBJ databases">
        <title>Draft title - Genomic analysis of global carrot germplasm unveils the trajectory of domestication and the origin of high carotenoid orange carrot.</title>
        <authorList>
            <person name="Iorizzo M."/>
            <person name="Ellison S."/>
            <person name="Senalik D."/>
            <person name="Macko-Podgorni A."/>
            <person name="Grzebelus D."/>
            <person name="Bostan H."/>
            <person name="Rolling W."/>
            <person name="Curaba J."/>
            <person name="Simon P."/>
        </authorList>
    </citation>
    <scope>NUCLEOTIDE SEQUENCE</scope>
    <source>
        <tissue evidence="8">Leaf</tissue>
    </source>
</reference>
<evidence type="ECO:0000256" key="3">
    <source>
        <dbReference type="ARBA" id="ARBA00022833"/>
    </source>
</evidence>
<sequence>MEGIDEKLDLSVDSHNPVEDNQQEGQKLGLGFESPNLVDQTLDHQSGGDQEDGLCQKLDEMGVQDKDGLIGEKKIDGVGEKDDFEGEKKDFEGEKRDEGFEKKDFDGEKSDEGLVKNEFEGEKSDEGLEKNEFEGEKSDEGLEKNEFEGEKSDEGLEKNEFEGDVKEGGAEGEVDDTKGDANGDESEEKGGDGGDLMGVKEGGFEKEGSKWSEIEEEEEEKENGGFEVNNDEGFAGEREDMTGYGDGWDDKWNDGSGKNVADEGQGYYDDYENGGYPKQYDEEERWHSNVEGGSVGFTDGNNGSYPYPLRPDAEDCSFYMKTGACKFGSNCKFNHPLRRKNQASRDMFKQREENFDRPGPTECKYHSTPGGCKYGKACRYNHGRPKPAVAPVTEFNFLGLPMRVGERECPYYMKTSSCKYGPSCRFNHPDPTVVGGGDPVSQGSMKDSIPGWSSARTLNENAPYIPVMYPPSPTAAPNGKWNEYQAPVYPPPEGNLPTPPAFALRPMNIPATDANFYAYPRQQLIVDEFPERPGQPECSFYLKTGDCKYRSTCKFHHPKTRKPTFTLSDRGLPLRPDQGICSHYSRYGICKYGPACRYDHPVSIVSTAESDQGQPRRYGRLGDSDGNWRREPVQQSI</sequence>
<dbReference type="Gene3D" id="2.30.30.1190">
    <property type="match status" value="1"/>
</dbReference>
<organism evidence="8 9">
    <name type="scientific">Daucus carota subsp. sativus</name>
    <name type="common">Carrot</name>
    <dbReference type="NCBI Taxonomy" id="79200"/>
    <lineage>
        <taxon>Eukaryota</taxon>
        <taxon>Viridiplantae</taxon>
        <taxon>Streptophyta</taxon>
        <taxon>Embryophyta</taxon>
        <taxon>Tracheophyta</taxon>
        <taxon>Spermatophyta</taxon>
        <taxon>Magnoliopsida</taxon>
        <taxon>eudicotyledons</taxon>
        <taxon>Gunneridae</taxon>
        <taxon>Pentapetalae</taxon>
        <taxon>asterids</taxon>
        <taxon>campanulids</taxon>
        <taxon>Apiales</taxon>
        <taxon>Apiaceae</taxon>
        <taxon>Apioideae</taxon>
        <taxon>Scandiceae</taxon>
        <taxon>Daucinae</taxon>
        <taxon>Daucus</taxon>
        <taxon>Daucus sect. Daucus</taxon>
    </lineage>
</organism>
<evidence type="ECO:0000256" key="2">
    <source>
        <dbReference type="ARBA" id="ARBA00022771"/>
    </source>
</evidence>
<dbReference type="KEGG" id="dcr:108209483"/>
<keyword evidence="4" id="KW-0238">DNA-binding</keyword>
<evidence type="ECO:0000259" key="7">
    <source>
        <dbReference type="PROSITE" id="PS50103"/>
    </source>
</evidence>
<feature type="domain" description="C3H1-type" evidence="7">
    <location>
        <begin position="403"/>
        <end position="431"/>
    </location>
</feature>
<feature type="compositionally biased region" description="Basic and acidic residues" evidence="6">
    <location>
        <begin position="1"/>
        <end position="18"/>
    </location>
</feature>
<feature type="domain" description="C3H1-type" evidence="7">
    <location>
        <begin position="357"/>
        <end position="385"/>
    </location>
</feature>
<feature type="region of interest" description="Disordered" evidence="6">
    <location>
        <begin position="66"/>
        <end position="269"/>
    </location>
</feature>
<dbReference type="SMART" id="SM00356">
    <property type="entry name" value="ZnF_C3H1"/>
    <property type="match status" value="5"/>
</dbReference>
<feature type="compositionally biased region" description="Polar residues" evidence="6">
    <location>
        <begin position="37"/>
        <end position="48"/>
    </location>
</feature>
<keyword evidence="3 5" id="KW-0862">Zinc</keyword>
<dbReference type="InterPro" id="IPR000571">
    <property type="entry name" value="Znf_CCCH"/>
</dbReference>
<evidence type="ECO:0000256" key="6">
    <source>
        <dbReference type="SAM" id="MobiDB-lite"/>
    </source>
</evidence>
<reference evidence="8" key="1">
    <citation type="journal article" date="2016" name="Nat. Genet.">
        <title>A high-quality carrot genome assembly provides new insights into carotenoid accumulation and asterid genome evolution.</title>
        <authorList>
            <person name="Iorizzo M."/>
            <person name="Ellison S."/>
            <person name="Senalik D."/>
            <person name="Zeng P."/>
            <person name="Satapoomin P."/>
            <person name="Huang J."/>
            <person name="Bowman M."/>
            <person name="Iovene M."/>
            <person name="Sanseverino W."/>
            <person name="Cavagnaro P."/>
            <person name="Yildiz M."/>
            <person name="Macko-Podgorni A."/>
            <person name="Moranska E."/>
            <person name="Grzebelus E."/>
            <person name="Grzebelus D."/>
            <person name="Ashrafi H."/>
            <person name="Zheng Z."/>
            <person name="Cheng S."/>
            <person name="Spooner D."/>
            <person name="Van Deynze A."/>
            <person name="Simon P."/>
        </authorList>
    </citation>
    <scope>NUCLEOTIDE SEQUENCE</scope>
    <source>
        <tissue evidence="8">Leaf</tissue>
    </source>
</reference>
<feature type="zinc finger region" description="C3H1-type" evidence="5">
    <location>
        <begin position="310"/>
        <end position="338"/>
    </location>
</feature>
<feature type="domain" description="C3H1-type" evidence="7">
    <location>
        <begin position="310"/>
        <end position="338"/>
    </location>
</feature>
<evidence type="ECO:0000256" key="1">
    <source>
        <dbReference type="ARBA" id="ARBA00022723"/>
    </source>
</evidence>
<feature type="domain" description="C3H1-type" evidence="7">
    <location>
        <begin position="532"/>
        <end position="560"/>
    </location>
</feature>
<evidence type="ECO:0000256" key="4">
    <source>
        <dbReference type="ARBA" id="ARBA00023125"/>
    </source>
</evidence>
<dbReference type="InterPro" id="IPR036855">
    <property type="entry name" value="Znf_CCCH_sf"/>
</dbReference>
<keyword evidence="9" id="KW-1185">Reference proteome</keyword>
<protein>
    <recommendedName>
        <fullName evidence="7">C3H1-type domain-containing protein</fullName>
    </recommendedName>
</protein>